<reference evidence="1 2" key="1">
    <citation type="submission" date="2016-03" db="EMBL/GenBank/DDBJ databases">
        <title>EvidentialGene: Evidence-directed Construction of Genes on Genomes.</title>
        <authorList>
            <person name="Gilbert D.G."/>
            <person name="Choi J.-H."/>
            <person name="Mockaitis K."/>
            <person name="Colbourne J."/>
            <person name="Pfrender M."/>
        </authorList>
    </citation>
    <scope>NUCLEOTIDE SEQUENCE [LARGE SCALE GENOMIC DNA]</scope>
    <source>
        <strain evidence="1 2">Xinb3</strain>
        <tissue evidence="1">Complete organism</tissue>
    </source>
</reference>
<comment type="caution">
    <text evidence="1">The sequence shown here is derived from an EMBL/GenBank/DDBJ whole genome shotgun (WGS) entry which is preliminary data.</text>
</comment>
<evidence type="ECO:0000313" key="1">
    <source>
        <dbReference type="EMBL" id="KZS21666.1"/>
    </source>
</evidence>
<sequence length="112" mass="13217">MHRISDLDTIHIFTVHTLDIRGLMTPMANLTTITKEQAITKTITRPHTLTQSLTEDIKCVSHNSKTDKFLSTSNLPICLFLYFCYFFLWLQIDKYMLYQTNYRSFLDVTQLF</sequence>
<organism evidence="1 2">
    <name type="scientific">Daphnia magna</name>
    <dbReference type="NCBI Taxonomy" id="35525"/>
    <lineage>
        <taxon>Eukaryota</taxon>
        <taxon>Metazoa</taxon>
        <taxon>Ecdysozoa</taxon>
        <taxon>Arthropoda</taxon>
        <taxon>Crustacea</taxon>
        <taxon>Branchiopoda</taxon>
        <taxon>Diplostraca</taxon>
        <taxon>Cladocera</taxon>
        <taxon>Anomopoda</taxon>
        <taxon>Daphniidae</taxon>
        <taxon>Daphnia</taxon>
    </lineage>
</organism>
<dbReference type="AlphaFoldDB" id="A0A0P5TZK4"/>
<keyword evidence="2" id="KW-1185">Reference proteome</keyword>
<evidence type="ECO:0000313" key="2">
    <source>
        <dbReference type="Proteomes" id="UP000076858"/>
    </source>
</evidence>
<dbReference type="EMBL" id="LRGB01000024">
    <property type="protein sequence ID" value="KZS21666.1"/>
    <property type="molecule type" value="Genomic_DNA"/>
</dbReference>
<dbReference type="Proteomes" id="UP000076858">
    <property type="component" value="Unassembled WGS sequence"/>
</dbReference>
<proteinExistence type="predicted"/>
<name>A0A0P5TZK4_9CRUS</name>
<gene>
    <name evidence="1" type="ORF">APZ42_011646</name>
</gene>
<accession>A0A0P5TZK4</accession>
<protein>
    <submittedName>
        <fullName evidence="1">Uncharacterized protein</fullName>
    </submittedName>
</protein>